<accession>A0AAW2H2X8</accession>
<evidence type="ECO:0000313" key="2">
    <source>
        <dbReference type="EMBL" id="KAL0133900.1"/>
    </source>
</evidence>
<reference evidence="2 3" key="1">
    <citation type="submission" date="2023-03" db="EMBL/GenBank/DDBJ databases">
        <title>High recombination rates correlate with genetic variation in Cardiocondyla obscurior ants.</title>
        <authorList>
            <person name="Errbii M."/>
        </authorList>
    </citation>
    <scope>NUCLEOTIDE SEQUENCE [LARGE SCALE GENOMIC DNA]</scope>
    <source>
        <strain evidence="2">Alpha-2009</strain>
        <tissue evidence="2">Whole body</tissue>
    </source>
</reference>
<organism evidence="2 3">
    <name type="scientific">Cardiocondyla obscurior</name>
    <dbReference type="NCBI Taxonomy" id="286306"/>
    <lineage>
        <taxon>Eukaryota</taxon>
        <taxon>Metazoa</taxon>
        <taxon>Ecdysozoa</taxon>
        <taxon>Arthropoda</taxon>
        <taxon>Hexapoda</taxon>
        <taxon>Insecta</taxon>
        <taxon>Pterygota</taxon>
        <taxon>Neoptera</taxon>
        <taxon>Endopterygota</taxon>
        <taxon>Hymenoptera</taxon>
        <taxon>Apocrita</taxon>
        <taxon>Aculeata</taxon>
        <taxon>Formicoidea</taxon>
        <taxon>Formicidae</taxon>
        <taxon>Myrmicinae</taxon>
        <taxon>Cardiocondyla</taxon>
    </lineage>
</organism>
<name>A0AAW2H2X8_9HYME</name>
<protein>
    <submittedName>
        <fullName evidence="2">Uncharacterized protein</fullName>
    </submittedName>
</protein>
<gene>
    <name evidence="2" type="ORF">PUN28_001089</name>
</gene>
<evidence type="ECO:0000313" key="3">
    <source>
        <dbReference type="Proteomes" id="UP001430953"/>
    </source>
</evidence>
<feature type="region of interest" description="Disordered" evidence="1">
    <location>
        <begin position="55"/>
        <end position="74"/>
    </location>
</feature>
<proteinExistence type="predicted"/>
<sequence length="74" mass="8009">MRNNASAEDQPVAYSGSWNAQSLEWETEVGVRVGVSNRLGEAIGKPVANLHGRVGQSTGEIIEKRPKRLSSGFQ</sequence>
<comment type="caution">
    <text evidence="2">The sequence shown here is derived from an EMBL/GenBank/DDBJ whole genome shotgun (WGS) entry which is preliminary data.</text>
</comment>
<keyword evidence="3" id="KW-1185">Reference proteome</keyword>
<dbReference type="AlphaFoldDB" id="A0AAW2H2X8"/>
<dbReference type="Proteomes" id="UP001430953">
    <property type="component" value="Unassembled WGS sequence"/>
</dbReference>
<dbReference type="EMBL" id="JADYXP020000001">
    <property type="protein sequence ID" value="KAL0133900.1"/>
    <property type="molecule type" value="Genomic_DNA"/>
</dbReference>
<evidence type="ECO:0000256" key="1">
    <source>
        <dbReference type="SAM" id="MobiDB-lite"/>
    </source>
</evidence>